<evidence type="ECO:0000313" key="3">
    <source>
        <dbReference type="EMBL" id="KAK5983497.1"/>
    </source>
</evidence>
<gene>
    <name evidence="3" type="ORF">GCK32_014849</name>
</gene>
<keyword evidence="4" id="KW-1185">Reference proteome</keyword>
<name>A0AAN8FR93_TRICO</name>
<dbReference type="Pfam" id="PF08613">
    <property type="entry name" value="Cyclin"/>
    <property type="match status" value="1"/>
</dbReference>
<dbReference type="AlphaFoldDB" id="A0AAN8FR93"/>
<dbReference type="GO" id="GO:0005634">
    <property type="term" value="C:nucleus"/>
    <property type="evidence" value="ECO:0007669"/>
    <property type="project" value="TreeGrafter"/>
</dbReference>
<dbReference type="EMBL" id="WIXE01003916">
    <property type="protein sequence ID" value="KAK5983497.1"/>
    <property type="molecule type" value="Genomic_DNA"/>
</dbReference>
<protein>
    <recommendedName>
        <fullName evidence="2">Protein CNPPD1</fullName>
    </recommendedName>
</protein>
<evidence type="ECO:0000256" key="2">
    <source>
        <dbReference type="ARBA" id="ARBA00040808"/>
    </source>
</evidence>
<comment type="similarity">
    <text evidence="1">Belongs to the CNPPD1 family.</text>
</comment>
<comment type="caution">
    <text evidence="3">The sequence shown here is derived from an EMBL/GenBank/DDBJ whole genome shotgun (WGS) entry which is preliminary data.</text>
</comment>
<dbReference type="GO" id="GO:0000307">
    <property type="term" value="C:cyclin-dependent protein kinase holoenzyme complex"/>
    <property type="evidence" value="ECO:0007669"/>
    <property type="project" value="TreeGrafter"/>
</dbReference>
<evidence type="ECO:0000313" key="4">
    <source>
        <dbReference type="Proteomes" id="UP001331761"/>
    </source>
</evidence>
<dbReference type="PANTHER" id="PTHR15615">
    <property type="match status" value="1"/>
</dbReference>
<dbReference type="InterPro" id="IPR013922">
    <property type="entry name" value="Cyclin_PHO80-like"/>
</dbReference>
<organism evidence="3 4">
    <name type="scientific">Trichostrongylus colubriformis</name>
    <name type="common">Black scour worm</name>
    <dbReference type="NCBI Taxonomy" id="6319"/>
    <lineage>
        <taxon>Eukaryota</taxon>
        <taxon>Metazoa</taxon>
        <taxon>Ecdysozoa</taxon>
        <taxon>Nematoda</taxon>
        <taxon>Chromadorea</taxon>
        <taxon>Rhabditida</taxon>
        <taxon>Rhabditina</taxon>
        <taxon>Rhabditomorpha</taxon>
        <taxon>Strongyloidea</taxon>
        <taxon>Trichostrongylidae</taxon>
        <taxon>Trichostrongylus</taxon>
    </lineage>
</organism>
<reference evidence="3 4" key="1">
    <citation type="submission" date="2019-10" db="EMBL/GenBank/DDBJ databases">
        <title>Assembly and Annotation for the nematode Trichostrongylus colubriformis.</title>
        <authorList>
            <person name="Martin J."/>
        </authorList>
    </citation>
    <scope>NUCLEOTIDE SEQUENCE [LARGE SCALE GENOMIC DNA]</scope>
    <source>
        <strain evidence="3">G859</strain>
        <tissue evidence="3">Whole worm</tissue>
    </source>
</reference>
<evidence type="ECO:0000256" key="1">
    <source>
        <dbReference type="ARBA" id="ARBA00038508"/>
    </source>
</evidence>
<dbReference type="Gene3D" id="1.10.472.10">
    <property type="entry name" value="Cyclin-like"/>
    <property type="match status" value="1"/>
</dbReference>
<dbReference type="PANTHER" id="PTHR15615:SF108">
    <property type="entry name" value="PROTEIN CNPPD1"/>
    <property type="match status" value="1"/>
</dbReference>
<dbReference type="CDD" id="cd20557">
    <property type="entry name" value="CYCLIN_ScPCL1-like"/>
    <property type="match status" value="1"/>
</dbReference>
<dbReference type="Proteomes" id="UP001331761">
    <property type="component" value="Unassembled WGS sequence"/>
</dbReference>
<sequence>MAPQFPDFKSVRRRIRRTLCYGSKQPRNVNLPLSELVVDYFNKRSPFDSLKPETSASISNRGYADPCTLVVAMVYLDRLRVNDKTWFESSDPTDLYLPALVLASKFLHDSDTYDRASNAEWSEVANISTQHLNLLEWEFVQRLNWNVMVDEVEFNRWLDFFEYWVANDSFKRNGFCTYNELAQLGSALPVLAILQSLISFFSLMTLVYTFSVMSLFAVPCSLSRSDFVIIDNSAGGSVPSPLLHLSKGMGVYFSLRNQQYRPWNDNAVDVAGVSVETSFCESNSTSVACETRSTPFIREIGDSGILSEIDHCKSINNHLTDFSIHSLFNKVS</sequence>
<dbReference type="GO" id="GO:0016538">
    <property type="term" value="F:cyclin-dependent protein serine/threonine kinase regulator activity"/>
    <property type="evidence" value="ECO:0007669"/>
    <property type="project" value="TreeGrafter"/>
</dbReference>
<proteinExistence type="inferred from homology"/>
<accession>A0AAN8FR93</accession>
<dbReference type="GO" id="GO:0019901">
    <property type="term" value="F:protein kinase binding"/>
    <property type="evidence" value="ECO:0007669"/>
    <property type="project" value="InterPro"/>
</dbReference>